<comment type="caution">
    <text evidence="2">The sequence shown here is derived from an EMBL/GenBank/DDBJ whole genome shotgun (WGS) entry which is preliminary data.</text>
</comment>
<dbReference type="SUPFAM" id="SSF50249">
    <property type="entry name" value="Nucleic acid-binding proteins"/>
    <property type="match status" value="3"/>
</dbReference>
<dbReference type="AlphaFoldDB" id="A0A9N7MIX0"/>
<gene>
    <name evidence="2" type="ORF">SHERM_10364</name>
</gene>
<dbReference type="CDD" id="cd04475">
    <property type="entry name" value="RPA1_DBD_B"/>
    <property type="match status" value="1"/>
</dbReference>
<sequence length="523" mass="58729">MLVRTVKPHVNRWIALVQVLEKRRIMVSEVDPSNTSQEFLLLDSQGTQVSAVAYNSDIQACAQLLIPFKWFYISGAILARQVQRNSVNDNGFTWIITPRTIIQPSEPIVPSHLAVDIEARDFIDLHTFADNKVCHNVFAVVVHAFPAKQIGTTLLARDIILINNEKIPIVLTLWNEFAQREGNQLANNIAQANVIIAMRVKVTTLNGISLSTRSHSAVLINPPTAEANSLKEWYLQNQTEVAHLISTEAYKNISVLLPHPPPEKIVAIRTLLEDKNDLPTVWIQGFIRLSHVREPLLVSVCVRCEKKIEELPRTQTTCIFCNHNDMLQTRLQLPLDITDVTGAISTIVSGNDAEALINGKVEQLRVRNTKGTDFIGEIRSYLYGKSVVCFIRKFQCHVPIYSVLKLYIDEEQIDLQTLDVKNNTDNPGTGGGIKLIAGDAKEKHVVQNPFRTRHSQMDNQPQKEVNMSSTIGAYHSTCLQQSQNNPCFVLPRPQTDIPSASTPSMYKKKDSKVKPFQKPRTNA</sequence>
<dbReference type="PANTHER" id="PTHR47165:SF4">
    <property type="entry name" value="OS03G0429900 PROTEIN"/>
    <property type="match status" value="1"/>
</dbReference>
<keyword evidence="3" id="KW-1185">Reference proteome</keyword>
<dbReference type="EMBL" id="CACSLK010001140">
    <property type="protein sequence ID" value="CAA0807647.1"/>
    <property type="molecule type" value="Genomic_DNA"/>
</dbReference>
<organism evidence="2 3">
    <name type="scientific">Striga hermonthica</name>
    <name type="common">Purple witchweed</name>
    <name type="synonym">Buchnera hermonthica</name>
    <dbReference type="NCBI Taxonomy" id="68872"/>
    <lineage>
        <taxon>Eukaryota</taxon>
        <taxon>Viridiplantae</taxon>
        <taxon>Streptophyta</taxon>
        <taxon>Embryophyta</taxon>
        <taxon>Tracheophyta</taxon>
        <taxon>Spermatophyta</taxon>
        <taxon>Magnoliopsida</taxon>
        <taxon>eudicotyledons</taxon>
        <taxon>Gunneridae</taxon>
        <taxon>Pentapetalae</taxon>
        <taxon>asterids</taxon>
        <taxon>lamiids</taxon>
        <taxon>Lamiales</taxon>
        <taxon>Orobanchaceae</taxon>
        <taxon>Buchnereae</taxon>
        <taxon>Striga</taxon>
    </lineage>
</organism>
<dbReference type="Gene3D" id="2.40.50.140">
    <property type="entry name" value="Nucleic acid-binding proteins"/>
    <property type="match status" value="3"/>
</dbReference>
<accession>A0A9N7MIX0</accession>
<evidence type="ECO:0000313" key="3">
    <source>
        <dbReference type="Proteomes" id="UP001153555"/>
    </source>
</evidence>
<proteinExistence type="predicted"/>
<dbReference type="PANTHER" id="PTHR47165">
    <property type="entry name" value="OS03G0429900 PROTEIN"/>
    <property type="match status" value="1"/>
</dbReference>
<reference evidence="2" key="1">
    <citation type="submission" date="2019-12" db="EMBL/GenBank/DDBJ databases">
        <authorList>
            <person name="Scholes J."/>
        </authorList>
    </citation>
    <scope>NUCLEOTIDE SEQUENCE</scope>
</reference>
<dbReference type="Proteomes" id="UP001153555">
    <property type="component" value="Unassembled WGS sequence"/>
</dbReference>
<protein>
    <submittedName>
        <fullName evidence="2">Uncharacterized protein</fullName>
    </submittedName>
</protein>
<dbReference type="InterPro" id="IPR012340">
    <property type="entry name" value="NA-bd_OB-fold"/>
</dbReference>
<evidence type="ECO:0000256" key="1">
    <source>
        <dbReference type="SAM" id="MobiDB-lite"/>
    </source>
</evidence>
<feature type="region of interest" description="Disordered" evidence="1">
    <location>
        <begin position="490"/>
        <end position="523"/>
    </location>
</feature>
<name>A0A9N7MIX0_STRHE</name>
<dbReference type="OrthoDB" id="1740937at2759"/>
<evidence type="ECO:0000313" key="2">
    <source>
        <dbReference type="EMBL" id="CAA0807647.1"/>
    </source>
</evidence>